<proteinExistence type="predicted"/>
<name>A0A1H3QAW7_9FIRM</name>
<evidence type="ECO:0000259" key="3">
    <source>
        <dbReference type="Pfam" id="PF17802"/>
    </source>
</evidence>
<dbReference type="Pfam" id="PF17802">
    <property type="entry name" value="SpaA"/>
    <property type="match status" value="1"/>
</dbReference>
<feature type="domain" description="SpaA-like prealbumin fold" evidence="3">
    <location>
        <begin position="64"/>
        <end position="148"/>
    </location>
</feature>
<dbReference type="PANTHER" id="PTHR37806:SF1">
    <property type="entry name" value="PEPTIDASE C39-LIKE DOMAIN-CONTAINING PROTEIN"/>
    <property type="match status" value="1"/>
</dbReference>
<dbReference type="Gene3D" id="2.60.40.10">
    <property type="entry name" value="Immunoglobulins"/>
    <property type="match status" value="1"/>
</dbReference>
<dbReference type="Pfam" id="PF13529">
    <property type="entry name" value="Peptidase_C39_2"/>
    <property type="match status" value="1"/>
</dbReference>
<reference evidence="4 5" key="1">
    <citation type="submission" date="2016-10" db="EMBL/GenBank/DDBJ databases">
        <authorList>
            <person name="de Groot N.N."/>
        </authorList>
    </citation>
    <scope>NUCLEOTIDE SEQUENCE [LARGE SCALE GENOMIC DNA]</scope>
    <source>
        <strain evidence="4 5">DSM 21650</strain>
    </source>
</reference>
<dbReference type="AlphaFoldDB" id="A0A1H3QAW7"/>
<evidence type="ECO:0000256" key="1">
    <source>
        <dbReference type="SAM" id="Phobius"/>
    </source>
</evidence>
<dbReference type="PANTHER" id="PTHR37806">
    <property type="entry name" value="LMO0724 PROTEIN"/>
    <property type="match status" value="1"/>
</dbReference>
<keyword evidence="1" id="KW-0472">Membrane</keyword>
<dbReference type="Gene3D" id="3.90.70.10">
    <property type="entry name" value="Cysteine proteinases"/>
    <property type="match status" value="1"/>
</dbReference>
<evidence type="ECO:0000259" key="2">
    <source>
        <dbReference type="Pfam" id="PF13529"/>
    </source>
</evidence>
<dbReference type="InterPro" id="IPR013783">
    <property type="entry name" value="Ig-like_fold"/>
</dbReference>
<dbReference type="Proteomes" id="UP000198625">
    <property type="component" value="Unassembled WGS sequence"/>
</dbReference>
<protein>
    <submittedName>
        <fullName evidence="4">Uncharacterized protein YvpB</fullName>
    </submittedName>
</protein>
<dbReference type="RefSeq" id="WP_091730219.1">
    <property type="nucleotide sequence ID" value="NZ_FNQE01000019.1"/>
</dbReference>
<dbReference type="InterPro" id="IPR039564">
    <property type="entry name" value="Peptidase_C39-like"/>
</dbReference>
<feature type="domain" description="Peptidase C39-like" evidence="2">
    <location>
        <begin position="175"/>
        <end position="341"/>
    </location>
</feature>
<keyword evidence="1" id="KW-0812">Transmembrane</keyword>
<organism evidence="4 5">
    <name type="scientific">Proteiniborus ethanoligenes</name>
    <dbReference type="NCBI Taxonomy" id="415015"/>
    <lineage>
        <taxon>Bacteria</taxon>
        <taxon>Bacillati</taxon>
        <taxon>Bacillota</taxon>
        <taxon>Clostridia</taxon>
        <taxon>Eubacteriales</taxon>
        <taxon>Proteiniborus</taxon>
    </lineage>
</organism>
<evidence type="ECO:0000313" key="4">
    <source>
        <dbReference type="EMBL" id="SDZ10165.1"/>
    </source>
</evidence>
<dbReference type="InterPro" id="IPR041033">
    <property type="entry name" value="SpaA_PFL_dom_1"/>
</dbReference>
<feature type="transmembrane region" description="Helical" evidence="1">
    <location>
        <begin position="21"/>
        <end position="40"/>
    </location>
</feature>
<evidence type="ECO:0000313" key="5">
    <source>
        <dbReference type="Proteomes" id="UP000198625"/>
    </source>
</evidence>
<dbReference type="OrthoDB" id="1164310at2"/>
<keyword evidence="5" id="KW-1185">Reference proteome</keyword>
<sequence>MNGPNIRRTNRRTQRKKARRRLLRFIYSTIVLALLIFAGVKTINLIKNIGVPQIAKDIIKKQQGRITILNLDRDTELPIKNNKYRITKLDSGEIVQIISTDKNGIATSMLLDYGSKYEVKWIESNPNYPIREEVFILEIDQENHEIIIESKMHDYIKQVHHTEEGELVVDEVFIEVPTIMQLPELPNGCEITSLTAVLNYKGYNAEKTEMADTYLPKEPFYRKDEKLFGANPYVAYAGDPREKHGFFSYAPPIVEAANHFLDKIKGEEKPIDISGSTREEIIKYLEQGIPVVIWVTLDLSKPIKTYSWHLSDTGEKVDMPINLHCVVLNGYAGDNVHVMNPLEGQVIYNADAFFQSYVELGSHAMTLDGLK</sequence>
<gene>
    <name evidence="4" type="ORF">SAMN05660462_01855</name>
</gene>
<dbReference type="EMBL" id="FNQE01000019">
    <property type="protein sequence ID" value="SDZ10165.1"/>
    <property type="molecule type" value="Genomic_DNA"/>
</dbReference>
<dbReference type="STRING" id="415015.SAMN05660462_01855"/>
<keyword evidence="1" id="KW-1133">Transmembrane helix</keyword>
<accession>A0A1H3QAW7</accession>